<keyword evidence="2" id="KW-1185">Reference proteome</keyword>
<proteinExistence type="predicted"/>
<dbReference type="Proteomes" id="UP001054837">
    <property type="component" value="Unassembled WGS sequence"/>
</dbReference>
<evidence type="ECO:0000313" key="2">
    <source>
        <dbReference type="Proteomes" id="UP001054837"/>
    </source>
</evidence>
<dbReference type="EMBL" id="BPLQ01011843">
    <property type="protein sequence ID" value="GIY60716.1"/>
    <property type="molecule type" value="Genomic_DNA"/>
</dbReference>
<comment type="caution">
    <text evidence="1">The sequence shown here is derived from an EMBL/GenBank/DDBJ whole genome shotgun (WGS) entry which is preliminary data.</text>
</comment>
<name>A0AAV4US22_9ARAC</name>
<dbReference type="AlphaFoldDB" id="A0AAV4US22"/>
<reference evidence="1 2" key="1">
    <citation type="submission" date="2021-06" db="EMBL/GenBank/DDBJ databases">
        <title>Caerostris darwini draft genome.</title>
        <authorList>
            <person name="Kono N."/>
            <person name="Arakawa K."/>
        </authorList>
    </citation>
    <scope>NUCLEOTIDE SEQUENCE [LARGE SCALE GENOMIC DNA]</scope>
</reference>
<sequence length="175" mass="19393">MSEDERKVDSFGETFKDEAEDPALYEALRRVQVAHNMQNRPGTGNAMSCEPPADLFHRMSGSRNPICSGMSVEGGQNVVRSSGNVQQSVEYFLSQSTSNKRSIAKTNDSASGCNIFNKKMRYCEMNPNESSCQTLDLSIRGASHETDGIREGKNNTVKRLKVVLLQVLKSVRVQL</sequence>
<organism evidence="1 2">
    <name type="scientific">Caerostris darwini</name>
    <dbReference type="NCBI Taxonomy" id="1538125"/>
    <lineage>
        <taxon>Eukaryota</taxon>
        <taxon>Metazoa</taxon>
        <taxon>Ecdysozoa</taxon>
        <taxon>Arthropoda</taxon>
        <taxon>Chelicerata</taxon>
        <taxon>Arachnida</taxon>
        <taxon>Araneae</taxon>
        <taxon>Araneomorphae</taxon>
        <taxon>Entelegynae</taxon>
        <taxon>Araneoidea</taxon>
        <taxon>Araneidae</taxon>
        <taxon>Caerostris</taxon>
    </lineage>
</organism>
<accession>A0AAV4US22</accession>
<evidence type="ECO:0000313" key="1">
    <source>
        <dbReference type="EMBL" id="GIY60716.1"/>
    </source>
</evidence>
<gene>
    <name evidence="1" type="ORF">CDAR_170641</name>
</gene>
<protein>
    <submittedName>
        <fullName evidence="1">Uncharacterized protein</fullName>
    </submittedName>
</protein>